<feature type="active site" description="Proton donor/acceptor" evidence="5">
    <location>
        <position position="83"/>
    </location>
</feature>
<gene>
    <name evidence="7" type="ORF">bsdtw1_00165</name>
</gene>
<dbReference type="InterPro" id="IPR029033">
    <property type="entry name" value="His_PPase_superfam"/>
</dbReference>
<organism evidence="7 8">
    <name type="scientific">Clostridium fungisolvens</name>
    <dbReference type="NCBI Taxonomy" id="1604897"/>
    <lineage>
        <taxon>Bacteria</taxon>
        <taxon>Bacillati</taxon>
        <taxon>Bacillota</taxon>
        <taxon>Clostridia</taxon>
        <taxon>Eubacteriales</taxon>
        <taxon>Clostridiaceae</taxon>
        <taxon>Clostridium</taxon>
    </lineage>
</organism>
<keyword evidence="8" id="KW-1185">Reference proteome</keyword>
<dbReference type="InterPro" id="IPR013078">
    <property type="entry name" value="His_Pase_superF_clade-1"/>
</dbReference>
<dbReference type="EMBL" id="BLZR01000001">
    <property type="protein sequence ID" value="GFP74125.1"/>
    <property type="molecule type" value="Genomic_DNA"/>
</dbReference>
<dbReference type="PIRSF" id="PIRSF000709">
    <property type="entry name" value="6PFK_2-Ptase"/>
    <property type="match status" value="1"/>
</dbReference>
<feature type="binding site" evidence="6">
    <location>
        <position position="57"/>
    </location>
    <ligand>
        <name>substrate</name>
    </ligand>
</feature>
<evidence type="ECO:0000256" key="5">
    <source>
        <dbReference type="PIRSR" id="PIRSR613078-1"/>
    </source>
</evidence>
<dbReference type="GO" id="GO:0004619">
    <property type="term" value="F:phosphoglycerate mutase activity"/>
    <property type="evidence" value="ECO:0007669"/>
    <property type="project" value="UniProtKB-EC"/>
</dbReference>
<keyword evidence="3" id="KW-0324">Glycolysis</keyword>
<evidence type="ECO:0000256" key="4">
    <source>
        <dbReference type="ARBA" id="ARBA00023235"/>
    </source>
</evidence>
<comment type="caution">
    <text evidence="7">The sequence shown here is derived from an EMBL/GenBank/DDBJ whole genome shotgun (WGS) entry which is preliminary data.</text>
</comment>
<evidence type="ECO:0000256" key="3">
    <source>
        <dbReference type="ARBA" id="ARBA00023152"/>
    </source>
</evidence>
<name>A0A6V8SCD4_9CLOT</name>
<dbReference type="CDD" id="cd07067">
    <property type="entry name" value="HP_PGM_like"/>
    <property type="match status" value="1"/>
</dbReference>
<evidence type="ECO:0000313" key="8">
    <source>
        <dbReference type="Proteomes" id="UP000580568"/>
    </source>
</evidence>
<evidence type="ECO:0000313" key="7">
    <source>
        <dbReference type="EMBL" id="GFP74125.1"/>
    </source>
</evidence>
<evidence type="ECO:0000256" key="2">
    <source>
        <dbReference type="ARBA" id="ARBA00012028"/>
    </source>
</evidence>
<dbReference type="PROSITE" id="PS00175">
    <property type="entry name" value="PG_MUTASE"/>
    <property type="match status" value="1"/>
</dbReference>
<keyword evidence="4" id="KW-0413">Isomerase</keyword>
<evidence type="ECO:0000256" key="6">
    <source>
        <dbReference type="PIRSR" id="PIRSR613078-2"/>
    </source>
</evidence>
<dbReference type="PANTHER" id="PTHR11931">
    <property type="entry name" value="PHOSPHOGLYCERATE MUTASE"/>
    <property type="match status" value="1"/>
</dbReference>
<dbReference type="Gene3D" id="3.40.50.1240">
    <property type="entry name" value="Phosphoglycerate mutase-like"/>
    <property type="match status" value="1"/>
</dbReference>
<accession>A0A6V8SCD4</accession>
<dbReference type="InterPro" id="IPR001345">
    <property type="entry name" value="PG/BPGM_mutase_AS"/>
</dbReference>
<reference evidence="7 8" key="1">
    <citation type="submission" date="2020-07" db="EMBL/GenBank/DDBJ databases">
        <title>A new beta-1,3-glucan-decomposing anaerobic bacterium isolated from anoxic soil subjected to biological soil disinfestation.</title>
        <authorList>
            <person name="Ueki A."/>
            <person name="Tonouchi A."/>
        </authorList>
    </citation>
    <scope>NUCLEOTIDE SEQUENCE [LARGE SCALE GENOMIC DNA]</scope>
    <source>
        <strain evidence="7 8">TW1</strain>
    </source>
</reference>
<sequence length="198" mass="22929">MKLILIRHGETEGNLNGIYQGIKDYPLSEEGKLQNLKLKSKLENINVDKVYYSTMERAKKTADAIFDFSSSAIYFEENLSFNEINFGLWDGKDYKYISKNYSEQFQSFIDDFKIFKFPEGESFKDFYNRVSEGIRKIIKVSKEEDNIAIVAHGGTIRVILCELLGFNYEGFYKFNISHGCYSLLTVCKDSAVLEFLNK</sequence>
<dbReference type="Proteomes" id="UP000580568">
    <property type="component" value="Unassembled WGS sequence"/>
</dbReference>
<dbReference type="EC" id="5.4.2.11" evidence="2"/>
<dbReference type="RefSeq" id="WP_183275708.1">
    <property type="nucleotide sequence ID" value="NZ_BLZR01000001.1"/>
</dbReference>
<dbReference type="SUPFAM" id="SSF53254">
    <property type="entry name" value="Phosphoglycerate mutase-like"/>
    <property type="match status" value="1"/>
</dbReference>
<evidence type="ECO:0000256" key="1">
    <source>
        <dbReference type="ARBA" id="ARBA00006717"/>
    </source>
</evidence>
<feature type="active site" description="Tele-phosphohistidine intermediate" evidence="5">
    <location>
        <position position="8"/>
    </location>
</feature>
<dbReference type="Pfam" id="PF00300">
    <property type="entry name" value="His_Phos_1"/>
    <property type="match status" value="1"/>
</dbReference>
<protein>
    <recommendedName>
        <fullName evidence="2">phosphoglycerate mutase (2,3-diphosphoglycerate-dependent)</fullName>
        <ecNumber evidence="2">5.4.2.11</ecNumber>
    </recommendedName>
</protein>
<dbReference type="SMART" id="SM00855">
    <property type="entry name" value="PGAM"/>
    <property type="match status" value="1"/>
</dbReference>
<dbReference type="AlphaFoldDB" id="A0A6V8SCD4"/>
<proteinExistence type="inferred from homology"/>
<dbReference type="InterPro" id="IPR005952">
    <property type="entry name" value="Phosphogly_mut1"/>
</dbReference>
<dbReference type="GO" id="GO:0006096">
    <property type="term" value="P:glycolytic process"/>
    <property type="evidence" value="ECO:0007669"/>
    <property type="project" value="UniProtKB-KW"/>
</dbReference>
<comment type="similarity">
    <text evidence="1">Belongs to the phosphoglycerate mutase family. BPG-dependent PGAM subfamily.</text>
</comment>
<feature type="binding site" evidence="6">
    <location>
        <begin position="7"/>
        <end position="14"/>
    </location>
    <ligand>
        <name>substrate</name>
    </ligand>
</feature>